<dbReference type="AlphaFoldDB" id="A0A6A6HZP2"/>
<evidence type="ECO:0000256" key="12">
    <source>
        <dbReference type="ARBA" id="ARBA00023049"/>
    </source>
</evidence>
<evidence type="ECO:0000313" key="21">
    <source>
        <dbReference type="EMBL" id="KAF2243497.1"/>
    </source>
</evidence>
<feature type="transmembrane region" description="Helical" evidence="17">
    <location>
        <begin position="660"/>
        <end position="681"/>
    </location>
</feature>
<evidence type="ECO:0000256" key="3">
    <source>
        <dbReference type="ARBA" id="ARBA00004128"/>
    </source>
</evidence>
<keyword evidence="10 15" id="KW-0862">Zinc</keyword>
<feature type="domain" description="Vacuolar membrane protease transmembrane" evidence="20">
    <location>
        <begin position="435"/>
        <end position="721"/>
    </location>
</feature>
<keyword evidence="12" id="KW-0482">Metalloprotease</keyword>
<dbReference type="FunFam" id="3.40.630.10:FF:000057">
    <property type="entry name" value="Vacuolar membrane protease"/>
    <property type="match status" value="1"/>
</dbReference>
<protein>
    <recommendedName>
        <fullName evidence="15">Peptide hydrolase</fullName>
        <ecNumber evidence="15">3.4.-.-</ecNumber>
    </recommendedName>
</protein>
<evidence type="ECO:0000313" key="22">
    <source>
        <dbReference type="Proteomes" id="UP000800094"/>
    </source>
</evidence>
<feature type="domain" description="Peptidase M28" evidence="18">
    <location>
        <begin position="151"/>
        <end position="328"/>
    </location>
</feature>
<name>A0A6A6HZP2_9PLEO</name>
<evidence type="ECO:0000256" key="8">
    <source>
        <dbReference type="ARBA" id="ARBA00022723"/>
    </source>
</evidence>
<dbReference type="OrthoDB" id="76293at2759"/>
<organism evidence="21 22">
    <name type="scientific">Trematosphaeria pertusa</name>
    <dbReference type="NCBI Taxonomy" id="390896"/>
    <lineage>
        <taxon>Eukaryota</taxon>
        <taxon>Fungi</taxon>
        <taxon>Dikarya</taxon>
        <taxon>Ascomycota</taxon>
        <taxon>Pezizomycotina</taxon>
        <taxon>Dothideomycetes</taxon>
        <taxon>Pleosporomycetidae</taxon>
        <taxon>Pleosporales</taxon>
        <taxon>Massarineae</taxon>
        <taxon>Trematosphaeriaceae</taxon>
        <taxon>Trematosphaeria</taxon>
    </lineage>
</organism>
<evidence type="ECO:0000256" key="14">
    <source>
        <dbReference type="ARBA" id="ARBA00023180"/>
    </source>
</evidence>
<comment type="similarity">
    <text evidence="4 15">Belongs to the peptidase M28 family.</text>
</comment>
<dbReference type="GO" id="GO:0008235">
    <property type="term" value="F:metalloexopeptidase activity"/>
    <property type="evidence" value="ECO:0007669"/>
    <property type="project" value="InterPro"/>
</dbReference>
<dbReference type="InterPro" id="IPR007484">
    <property type="entry name" value="Peptidase_M28"/>
</dbReference>
<evidence type="ECO:0000259" key="20">
    <source>
        <dbReference type="Pfam" id="PF22251"/>
    </source>
</evidence>
<comment type="cofactor">
    <cofactor evidence="1">
        <name>Zn(2+)</name>
        <dbReference type="ChEBI" id="CHEBI:29105"/>
    </cofactor>
</comment>
<sequence>MARFSNPFAFTPLPVIIVTTATYIALFAALLTVHFNVPSYPSRTPAGTNLTQAWYDLEHITRHFHPFNSHANDHVRSYLLSRVRDIVASKDIGSDRVQIIDDTISNVTFSNGNTSVYFEGTNIIVAIRGSEDKESFYPSFQTPLTSTRASKNGGVLVNAHYDSVSSGYGATDDGVGVVSVLQLLSYFTEPKNWPKRTVVLLLNNGEEDYLNGAKAFMRHPISQLPHTFLNLEGAGAGGRATLFRSTDVEVTAFYKAASHPFGTVLSGDGFKRGLIRSQTDYVVFNGELGLRGLDVAFLEPRARYHTIEDSTRETSINSLWHMLSAAIATTSGLASDTSNKFSGNGKVRTDGKVDAGTGADAVWFDMFGKAFVVFRLYTMFALCVTLLVVAPVALIGLAIALSKADKYYLFARKQYIHSSDDDQPIQLNGWRGFTRFPIAFVVVTAIVIALAFLIERVNPDIVYSSPYAVWSMMLSAWFFFAWFFLRGASAMRPSALQRMYTLMWLFIGSFALLVVVTVLARNYEIAGGYFIMFYFAAVFFALLISYIELFFLPKKSAYVGRFDEDDGARRNSETASRPLTGTTSGARSDDRPLLDDDATETTSLLRGDRRSYARYGSRRQSASEGTEGGERLRPLNLGQAYAGEQDWSGKMPNWLWVPQFLLLVPIILILVGQMALLLTSALYQTPADGSSTLFIYLAFAALTTLLVAPTGPFIHRFTYHIPTFLFFICVGTAIYNLVAFPFSRDHKLKVYFLQQVDCESGANAVSLTGLDGYVQKIIREIPSAQGKNLNCTTPDIATRKELTKCSWDGLPAQVVPRVAPFSNRTKPDAWLDYSISKGKKANEATIRVVGRNTRACRVVFDTPISDLAVAGAVSDPRFNATGNNGSRELRLWHREWSQPWNVSVAWDGAANSTLSGRIVCLWSDANAGGVPAFDEVQHYLPVWAIATKISDGLVEGSKSFKV</sequence>
<dbReference type="GO" id="GO:0006508">
    <property type="term" value="P:proteolysis"/>
    <property type="evidence" value="ECO:0007669"/>
    <property type="project" value="UniProtKB-KW"/>
</dbReference>
<dbReference type="EMBL" id="ML987205">
    <property type="protein sequence ID" value="KAF2243497.1"/>
    <property type="molecule type" value="Genomic_DNA"/>
</dbReference>
<evidence type="ECO:0000256" key="11">
    <source>
        <dbReference type="ARBA" id="ARBA00022989"/>
    </source>
</evidence>
<dbReference type="PANTHER" id="PTHR12147:SF58">
    <property type="entry name" value="VACUOLAR MEMBRANE PROTEASE"/>
    <property type="match status" value="1"/>
</dbReference>
<evidence type="ECO:0000256" key="5">
    <source>
        <dbReference type="ARBA" id="ARBA00022554"/>
    </source>
</evidence>
<evidence type="ECO:0000256" key="15">
    <source>
        <dbReference type="RuleBase" id="RU361240"/>
    </source>
</evidence>
<proteinExistence type="inferred from homology"/>
<dbReference type="InterPro" id="IPR053976">
    <property type="entry name" value="PFF1_TM"/>
</dbReference>
<evidence type="ECO:0000256" key="4">
    <source>
        <dbReference type="ARBA" id="ARBA00010918"/>
    </source>
</evidence>
<feature type="region of interest" description="Disordered" evidence="16">
    <location>
        <begin position="565"/>
        <end position="596"/>
    </location>
</feature>
<comment type="function">
    <text evidence="2">May be involved in vacuolar sorting and osmoregulation.</text>
</comment>
<dbReference type="GO" id="GO:0005774">
    <property type="term" value="C:vacuolar membrane"/>
    <property type="evidence" value="ECO:0007669"/>
    <property type="project" value="UniProtKB-SubCell"/>
</dbReference>
<keyword evidence="13 17" id="KW-0472">Membrane</keyword>
<evidence type="ECO:0000259" key="18">
    <source>
        <dbReference type="Pfam" id="PF04389"/>
    </source>
</evidence>
<evidence type="ECO:0000256" key="10">
    <source>
        <dbReference type="ARBA" id="ARBA00022833"/>
    </source>
</evidence>
<feature type="compositionally biased region" description="Polar residues" evidence="16">
    <location>
        <begin position="573"/>
        <end position="586"/>
    </location>
</feature>
<dbReference type="Gene3D" id="3.40.630.10">
    <property type="entry name" value="Zn peptidases"/>
    <property type="match status" value="1"/>
</dbReference>
<reference evidence="21" key="1">
    <citation type="journal article" date="2020" name="Stud. Mycol.">
        <title>101 Dothideomycetes genomes: a test case for predicting lifestyles and emergence of pathogens.</title>
        <authorList>
            <person name="Haridas S."/>
            <person name="Albert R."/>
            <person name="Binder M."/>
            <person name="Bloem J."/>
            <person name="Labutti K."/>
            <person name="Salamov A."/>
            <person name="Andreopoulos B."/>
            <person name="Baker S."/>
            <person name="Barry K."/>
            <person name="Bills G."/>
            <person name="Bluhm B."/>
            <person name="Cannon C."/>
            <person name="Castanera R."/>
            <person name="Culley D."/>
            <person name="Daum C."/>
            <person name="Ezra D."/>
            <person name="Gonzalez J."/>
            <person name="Henrissat B."/>
            <person name="Kuo A."/>
            <person name="Liang C."/>
            <person name="Lipzen A."/>
            <person name="Lutzoni F."/>
            <person name="Magnuson J."/>
            <person name="Mondo S."/>
            <person name="Nolan M."/>
            <person name="Ohm R."/>
            <person name="Pangilinan J."/>
            <person name="Park H.-J."/>
            <person name="Ramirez L."/>
            <person name="Alfaro M."/>
            <person name="Sun H."/>
            <person name="Tritt A."/>
            <person name="Yoshinaga Y."/>
            <person name="Zwiers L.-H."/>
            <person name="Turgeon B."/>
            <person name="Goodwin S."/>
            <person name="Spatafora J."/>
            <person name="Crous P."/>
            <person name="Grigoriev I."/>
        </authorList>
    </citation>
    <scope>NUCLEOTIDE SEQUENCE</scope>
    <source>
        <strain evidence="21">CBS 122368</strain>
    </source>
</reference>
<accession>A0A6A6HZP2</accession>
<feature type="transmembrane region" description="Helical" evidence="17">
    <location>
        <begin position="376"/>
        <end position="402"/>
    </location>
</feature>
<keyword evidence="8 15" id="KW-0479">Metal-binding</keyword>
<dbReference type="Pfam" id="PF04389">
    <property type="entry name" value="Peptidase_M28"/>
    <property type="match status" value="1"/>
</dbReference>
<dbReference type="CDD" id="cd03875">
    <property type="entry name" value="M28_Fxna_like"/>
    <property type="match status" value="1"/>
</dbReference>
<keyword evidence="11 17" id="KW-1133">Transmembrane helix</keyword>
<dbReference type="Proteomes" id="UP000800094">
    <property type="component" value="Unassembled WGS sequence"/>
</dbReference>
<keyword evidence="6 15" id="KW-0645">Protease</keyword>
<evidence type="ECO:0000259" key="19">
    <source>
        <dbReference type="Pfam" id="PF22250"/>
    </source>
</evidence>
<dbReference type="InterPro" id="IPR045175">
    <property type="entry name" value="M28_fam"/>
</dbReference>
<feature type="transmembrane region" description="Helical" evidence="17">
    <location>
        <begin position="436"/>
        <end position="455"/>
    </location>
</feature>
<evidence type="ECO:0000256" key="2">
    <source>
        <dbReference type="ARBA" id="ARBA00003273"/>
    </source>
</evidence>
<feature type="transmembrane region" description="Helical" evidence="17">
    <location>
        <begin position="467"/>
        <end position="488"/>
    </location>
</feature>
<dbReference type="InterPro" id="IPR048024">
    <property type="entry name" value="Fxna-like_M28_dom"/>
</dbReference>
<evidence type="ECO:0000256" key="1">
    <source>
        <dbReference type="ARBA" id="ARBA00001947"/>
    </source>
</evidence>
<dbReference type="RefSeq" id="XP_033678501.1">
    <property type="nucleotide sequence ID" value="XM_033833974.1"/>
</dbReference>
<dbReference type="Pfam" id="PF22250">
    <property type="entry name" value="PFF1_C"/>
    <property type="match status" value="1"/>
</dbReference>
<feature type="transmembrane region" description="Helical" evidence="17">
    <location>
        <begin position="526"/>
        <end position="552"/>
    </location>
</feature>
<dbReference type="GO" id="GO:0046872">
    <property type="term" value="F:metal ion binding"/>
    <property type="evidence" value="ECO:0007669"/>
    <property type="project" value="UniProtKB-KW"/>
</dbReference>
<dbReference type="PANTHER" id="PTHR12147">
    <property type="entry name" value="METALLOPEPTIDASE M28 FAMILY MEMBER"/>
    <property type="match status" value="1"/>
</dbReference>
<dbReference type="Pfam" id="PF22251">
    <property type="entry name" value="PFF1_TM"/>
    <property type="match status" value="1"/>
</dbReference>
<evidence type="ECO:0000256" key="16">
    <source>
        <dbReference type="SAM" id="MobiDB-lite"/>
    </source>
</evidence>
<comment type="subcellular location">
    <subcellularLocation>
        <location evidence="3">Vacuole membrane</location>
        <topology evidence="3">Multi-pass membrane protein</topology>
    </subcellularLocation>
</comment>
<feature type="transmembrane region" description="Helical" evidence="17">
    <location>
        <begin position="693"/>
        <end position="714"/>
    </location>
</feature>
<keyword evidence="7 17" id="KW-0812">Transmembrane</keyword>
<keyword evidence="5" id="KW-0926">Vacuole</keyword>
<feature type="transmembrane region" description="Helical" evidence="17">
    <location>
        <begin position="500"/>
        <end position="520"/>
    </location>
</feature>
<evidence type="ECO:0000256" key="13">
    <source>
        <dbReference type="ARBA" id="ARBA00023136"/>
    </source>
</evidence>
<keyword evidence="22" id="KW-1185">Reference proteome</keyword>
<evidence type="ECO:0000256" key="17">
    <source>
        <dbReference type="SAM" id="Phobius"/>
    </source>
</evidence>
<dbReference type="InterPro" id="IPR053975">
    <property type="entry name" value="PFF1_C"/>
</dbReference>
<gene>
    <name evidence="21" type="ORF">BU26DRAFT_570187</name>
</gene>
<dbReference type="GeneID" id="54587304"/>
<evidence type="ECO:0000256" key="9">
    <source>
        <dbReference type="ARBA" id="ARBA00022801"/>
    </source>
</evidence>
<dbReference type="SUPFAM" id="SSF53187">
    <property type="entry name" value="Zn-dependent exopeptidases"/>
    <property type="match status" value="1"/>
</dbReference>
<feature type="transmembrane region" description="Helical" evidence="17">
    <location>
        <begin position="721"/>
        <end position="742"/>
    </location>
</feature>
<dbReference type="EC" id="3.4.-.-" evidence="15"/>
<feature type="transmembrane region" description="Helical" evidence="17">
    <location>
        <begin position="12"/>
        <end position="35"/>
    </location>
</feature>
<evidence type="ECO:0000256" key="6">
    <source>
        <dbReference type="ARBA" id="ARBA00022670"/>
    </source>
</evidence>
<keyword evidence="14" id="KW-0325">Glycoprotein</keyword>
<keyword evidence="9 15" id="KW-0378">Hydrolase</keyword>
<evidence type="ECO:0000256" key="7">
    <source>
        <dbReference type="ARBA" id="ARBA00022692"/>
    </source>
</evidence>
<feature type="domain" description="Vacuolar membrane protease C-terminal" evidence="19">
    <location>
        <begin position="748"/>
        <end position="955"/>
    </location>
</feature>